<dbReference type="Pfam" id="PF04526">
    <property type="entry name" value="DUF568"/>
    <property type="match status" value="1"/>
</dbReference>
<dbReference type="PANTHER" id="PTHR23130:SF157">
    <property type="entry name" value="AUXIN-INDUCED IN ROOT CULTURES PROTEIN 12"/>
    <property type="match status" value="1"/>
</dbReference>
<feature type="compositionally biased region" description="Low complexity" evidence="6">
    <location>
        <begin position="191"/>
        <end position="205"/>
    </location>
</feature>
<keyword evidence="3 8" id="KW-0732">Signal</keyword>
<dbReference type="PANTHER" id="PTHR23130">
    <property type="entry name" value="CYTOCHROME B561 AND DOMON DOMAIN-CONTAINING PROTEIN"/>
    <property type="match status" value="1"/>
</dbReference>
<feature type="region of interest" description="Disordered" evidence="6">
    <location>
        <begin position="190"/>
        <end position="234"/>
    </location>
</feature>
<keyword evidence="5 7" id="KW-0472">Membrane</keyword>
<evidence type="ECO:0000256" key="2">
    <source>
        <dbReference type="ARBA" id="ARBA00022448"/>
    </source>
</evidence>
<keyword evidence="11" id="KW-1185">Reference proteome</keyword>
<evidence type="ECO:0000256" key="6">
    <source>
        <dbReference type="SAM" id="MobiDB-lite"/>
    </source>
</evidence>
<comment type="caution">
    <text evidence="10">The sequence shown here is derived from an EMBL/GenBank/DDBJ whole genome shotgun (WGS) entry which is preliminary data.</text>
</comment>
<keyword evidence="7" id="KW-0812">Transmembrane</keyword>
<feature type="transmembrane region" description="Helical" evidence="7">
    <location>
        <begin position="239"/>
        <end position="256"/>
    </location>
</feature>
<keyword evidence="7" id="KW-1133">Transmembrane helix</keyword>
<organism evidence="10 11">
    <name type="scientific">Acer saccharum</name>
    <name type="common">Sugar maple</name>
    <dbReference type="NCBI Taxonomy" id="4024"/>
    <lineage>
        <taxon>Eukaryota</taxon>
        <taxon>Viridiplantae</taxon>
        <taxon>Streptophyta</taxon>
        <taxon>Embryophyta</taxon>
        <taxon>Tracheophyta</taxon>
        <taxon>Spermatophyta</taxon>
        <taxon>Magnoliopsida</taxon>
        <taxon>eudicotyledons</taxon>
        <taxon>Gunneridae</taxon>
        <taxon>Pentapetalae</taxon>
        <taxon>rosids</taxon>
        <taxon>malvids</taxon>
        <taxon>Sapindales</taxon>
        <taxon>Sapindaceae</taxon>
        <taxon>Hippocastanoideae</taxon>
        <taxon>Acereae</taxon>
        <taxon>Acer</taxon>
    </lineage>
</organism>
<reference evidence="10" key="1">
    <citation type="journal article" date="2022" name="Plant J.">
        <title>Strategies of tolerance reflected in two North American maple genomes.</title>
        <authorList>
            <person name="McEvoy S.L."/>
            <person name="Sezen U.U."/>
            <person name="Trouern-Trend A."/>
            <person name="McMahon S.M."/>
            <person name="Schaberg P.G."/>
            <person name="Yang J."/>
            <person name="Wegrzyn J.L."/>
            <person name="Swenson N.G."/>
        </authorList>
    </citation>
    <scope>NUCLEOTIDE SEQUENCE</scope>
    <source>
        <strain evidence="10">NS2018</strain>
    </source>
</reference>
<feature type="chain" id="PRO_5041252641" description="DOMON domain-containing protein" evidence="8">
    <location>
        <begin position="26"/>
        <end position="258"/>
    </location>
</feature>
<feature type="signal peptide" evidence="8">
    <location>
        <begin position="1"/>
        <end position="25"/>
    </location>
</feature>
<sequence>MSFSVAVASLLGLCVCLLLISPAVSLTCTSQTLKSNHKFDQCLDLPTLDSYLHYSYNATNSSLSIAFVAPPAKPEGWVAWAINPTGQGMAGAQALLAFKSNSKVVVKTFDVSSFSSITESKLSFETWDLSAEATSNGNLVIYGSMKVAEKADKLNLVWQVGGQVTDNKPQMHDFQPKNLKAKDTLVLEKVTASPTSPSPSTAQAPEEGGQSPIESTPEEGGQSPIKSTPEKGGQSLIKSNHLALFFGLLSFIAAVFHS</sequence>
<dbReference type="Proteomes" id="UP001168877">
    <property type="component" value="Unassembled WGS sequence"/>
</dbReference>
<proteinExistence type="predicted"/>
<evidence type="ECO:0000256" key="1">
    <source>
        <dbReference type="ARBA" id="ARBA00004370"/>
    </source>
</evidence>
<keyword evidence="2" id="KW-0813">Transport</keyword>
<dbReference type="PROSITE" id="PS50836">
    <property type="entry name" value="DOMON"/>
    <property type="match status" value="1"/>
</dbReference>
<dbReference type="CDD" id="cd09629">
    <property type="entry name" value="DOMON_CIL1_like"/>
    <property type="match status" value="1"/>
</dbReference>
<evidence type="ECO:0000256" key="7">
    <source>
        <dbReference type="SAM" id="Phobius"/>
    </source>
</evidence>
<dbReference type="EMBL" id="JAUESC010000001">
    <property type="protein sequence ID" value="KAK0608927.1"/>
    <property type="molecule type" value="Genomic_DNA"/>
</dbReference>
<name>A0AA39TPX3_ACESA</name>
<evidence type="ECO:0000313" key="10">
    <source>
        <dbReference type="EMBL" id="KAK0608927.1"/>
    </source>
</evidence>
<protein>
    <recommendedName>
        <fullName evidence="9">DOMON domain-containing protein</fullName>
    </recommendedName>
</protein>
<dbReference type="AlphaFoldDB" id="A0AA39TPX3"/>
<comment type="subcellular location">
    <subcellularLocation>
        <location evidence="1">Membrane</location>
    </subcellularLocation>
</comment>
<reference evidence="10" key="2">
    <citation type="submission" date="2023-06" db="EMBL/GenBank/DDBJ databases">
        <authorList>
            <person name="Swenson N.G."/>
            <person name="Wegrzyn J.L."/>
            <person name="Mcevoy S.L."/>
        </authorList>
    </citation>
    <scope>NUCLEOTIDE SEQUENCE</scope>
    <source>
        <strain evidence="10">NS2018</strain>
        <tissue evidence="10">Leaf</tissue>
    </source>
</reference>
<feature type="domain" description="DOMON" evidence="9">
    <location>
        <begin position="48"/>
        <end position="161"/>
    </location>
</feature>
<dbReference type="InterPro" id="IPR005018">
    <property type="entry name" value="DOMON_domain"/>
</dbReference>
<accession>A0AA39TPX3</accession>
<evidence type="ECO:0000259" key="9">
    <source>
        <dbReference type="PROSITE" id="PS50836"/>
    </source>
</evidence>
<evidence type="ECO:0000256" key="3">
    <source>
        <dbReference type="ARBA" id="ARBA00022729"/>
    </source>
</evidence>
<evidence type="ECO:0000313" key="11">
    <source>
        <dbReference type="Proteomes" id="UP001168877"/>
    </source>
</evidence>
<evidence type="ECO:0000256" key="5">
    <source>
        <dbReference type="ARBA" id="ARBA00023136"/>
    </source>
</evidence>
<evidence type="ECO:0000256" key="4">
    <source>
        <dbReference type="ARBA" id="ARBA00022982"/>
    </source>
</evidence>
<dbReference type="GO" id="GO:0016020">
    <property type="term" value="C:membrane"/>
    <property type="evidence" value="ECO:0007669"/>
    <property type="project" value="UniProtKB-SubCell"/>
</dbReference>
<dbReference type="InterPro" id="IPR045265">
    <property type="entry name" value="AIR12_DOMON"/>
</dbReference>
<gene>
    <name evidence="10" type="ORF">LWI29_038129</name>
</gene>
<keyword evidence="4" id="KW-0249">Electron transport</keyword>
<evidence type="ECO:0000256" key="8">
    <source>
        <dbReference type="SAM" id="SignalP"/>
    </source>
</evidence>